<evidence type="ECO:0000313" key="3">
    <source>
        <dbReference type="EMBL" id="KAK6776737.1"/>
    </source>
</evidence>
<evidence type="ECO:0000259" key="2">
    <source>
        <dbReference type="PROSITE" id="PS50076"/>
    </source>
</evidence>
<sequence length="382" mass="44230">MGDNSDTTTAPSPAKIASQEDALLKQFFAEVSEVERDNEVNRILSCFKLNPFDYLNLSFDSSIDEVKRQYRKLSLLVHPDKCKHPQAKEAFGGEDDALSPKSDYFKSNPKCAFLDRPNALGIAHVFLDHQTWLDARPSGLSLPMWCCPRQSEALQLPIIKVLHCIVKVRLADHQTWQSLFPSGSKLSSISLAKAQQLLLDPQERDYILNQVNAAKGRQPFSSYCPLVFVLSCLLHCHCINKGEELRAKWKKQLKKDTASKLKSLVTEGKFDQEHEQSEEFQHKLKLKVKEILTDQEWRRRKMAMRISEEEGRLKKDEEETKELWKRKREHEEQWEGTREKRVSSWRDFMKGGKKAKKGEIRPPKLKTEDPNKSYVQRPVKRG</sequence>
<dbReference type="AlphaFoldDB" id="A0AAN8SYU3"/>
<evidence type="ECO:0000313" key="4">
    <source>
        <dbReference type="Proteomes" id="UP001371456"/>
    </source>
</evidence>
<accession>A0AAN8SYU3</accession>
<dbReference type="Pfam" id="PF00226">
    <property type="entry name" value="DnaJ"/>
    <property type="match status" value="1"/>
</dbReference>
<keyword evidence="4" id="KW-1185">Reference proteome</keyword>
<dbReference type="PANTHER" id="PTHR46620">
    <property type="entry name" value="J DOMAIN-CONTAINING PROTEIN SPF31"/>
    <property type="match status" value="1"/>
</dbReference>
<feature type="compositionally biased region" description="Basic and acidic residues" evidence="1">
    <location>
        <begin position="357"/>
        <end position="371"/>
    </location>
</feature>
<dbReference type="InterPro" id="IPR036869">
    <property type="entry name" value="J_dom_sf"/>
</dbReference>
<protein>
    <recommendedName>
        <fullName evidence="2">J domain-containing protein</fullName>
    </recommendedName>
</protein>
<dbReference type="CDD" id="cd06257">
    <property type="entry name" value="DnaJ"/>
    <property type="match status" value="1"/>
</dbReference>
<proteinExistence type="predicted"/>
<evidence type="ECO:0000256" key="1">
    <source>
        <dbReference type="SAM" id="MobiDB-lite"/>
    </source>
</evidence>
<dbReference type="Proteomes" id="UP001371456">
    <property type="component" value="Unassembled WGS sequence"/>
</dbReference>
<dbReference type="SUPFAM" id="SSF46565">
    <property type="entry name" value="Chaperone J-domain"/>
    <property type="match status" value="1"/>
</dbReference>
<dbReference type="SMART" id="SM00271">
    <property type="entry name" value="DnaJ"/>
    <property type="match status" value="1"/>
</dbReference>
<name>A0AAN8SYU3_SOLBU</name>
<gene>
    <name evidence="3" type="ORF">RDI58_027738</name>
</gene>
<dbReference type="InterPro" id="IPR001623">
    <property type="entry name" value="DnaJ_domain"/>
</dbReference>
<feature type="compositionally biased region" description="Basic and acidic residues" evidence="1">
    <location>
        <begin position="317"/>
        <end position="350"/>
    </location>
</feature>
<dbReference type="EMBL" id="JBANQN010000011">
    <property type="protein sequence ID" value="KAK6776737.1"/>
    <property type="molecule type" value="Genomic_DNA"/>
</dbReference>
<comment type="caution">
    <text evidence="3">The sequence shown here is derived from an EMBL/GenBank/DDBJ whole genome shotgun (WGS) entry which is preliminary data.</text>
</comment>
<dbReference type="PANTHER" id="PTHR46620:SF2">
    <property type="entry name" value="J DOMAIN-CONTAINING PROTEIN SPF31-LIKE"/>
    <property type="match status" value="1"/>
</dbReference>
<dbReference type="Gene3D" id="1.10.287.110">
    <property type="entry name" value="DnaJ domain"/>
    <property type="match status" value="1"/>
</dbReference>
<feature type="domain" description="J" evidence="2">
    <location>
        <begin position="50"/>
        <end position="118"/>
    </location>
</feature>
<reference evidence="3 4" key="1">
    <citation type="submission" date="2024-02" db="EMBL/GenBank/DDBJ databases">
        <title>de novo genome assembly of Solanum bulbocastanum strain 11H21.</title>
        <authorList>
            <person name="Hosaka A.J."/>
        </authorList>
    </citation>
    <scope>NUCLEOTIDE SEQUENCE [LARGE SCALE GENOMIC DNA]</scope>
    <source>
        <tissue evidence="3">Young leaves</tissue>
    </source>
</reference>
<dbReference type="PROSITE" id="PS50076">
    <property type="entry name" value="DNAJ_2"/>
    <property type="match status" value="1"/>
</dbReference>
<organism evidence="3 4">
    <name type="scientific">Solanum bulbocastanum</name>
    <name type="common">Wild potato</name>
    <dbReference type="NCBI Taxonomy" id="147425"/>
    <lineage>
        <taxon>Eukaryota</taxon>
        <taxon>Viridiplantae</taxon>
        <taxon>Streptophyta</taxon>
        <taxon>Embryophyta</taxon>
        <taxon>Tracheophyta</taxon>
        <taxon>Spermatophyta</taxon>
        <taxon>Magnoliopsida</taxon>
        <taxon>eudicotyledons</taxon>
        <taxon>Gunneridae</taxon>
        <taxon>Pentapetalae</taxon>
        <taxon>asterids</taxon>
        <taxon>lamiids</taxon>
        <taxon>Solanales</taxon>
        <taxon>Solanaceae</taxon>
        <taxon>Solanoideae</taxon>
        <taxon>Solaneae</taxon>
        <taxon>Solanum</taxon>
    </lineage>
</organism>
<feature type="region of interest" description="Disordered" evidence="1">
    <location>
        <begin position="317"/>
        <end position="382"/>
    </location>
</feature>